<dbReference type="InterPro" id="IPR016181">
    <property type="entry name" value="Acyl_CoA_acyltransferase"/>
</dbReference>
<comment type="caution">
    <text evidence="3">The sequence shown here is derived from an EMBL/GenBank/DDBJ whole genome shotgun (WGS) entry which is preliminary data.</text>
</comment>
<dbReference type="GO" id="GO:0008080">
    <property type="term" value="F:N-acetyltransferase activity"/>
    <property type="evidence" value="ECO:0007669"/>
    <property type="project" value="InterPro"/>
</dbReference>
<organism evidence="3 4">
    <name type="scientific">Chitinophaga niastensis</name>
    <dbReference type="NCBI Taxonomy" id="536980"/>
    <lineage>
        <taxon>Bacteria</taxon>
        <taxon>Pseudomonadati</taxon>
        <taxon>Bacteroidota</taxon>
        <taxon>Chitinophagia</taxon>
        <taxon>Chitinophagales</taxon>
        <taxon>Chitinophagaceae</taxon>
        <taxon>Chitinophaga</taxon>
    </lineage>
</organism>
<gene>
    <name evidence="3" type="ORF">CLV51_10996</name>
</gene>
<dbReference type="CDD" id="cd04301">
    <property type="entry name" value="NAT_SF"/>
    <property type="match status" value="1"/>
</dbReference>
<accession>A0A2P8HA58</accession>
<proteinExistence type="predicted"/>
<evidence type="ECO:0000313" key="4">
    <source>
        <dbReference type="Proteomes" id="UP000240971"/>
    </source>
</evidence>
<reference evidence="3 4" key="1">
    <citation type="submission" date="2018-03" db="EMBL/GenBank/DDBJ databases">
        <title>Genomic Encyclopedia of Archaeal and Bacterial Type Strains, Phase II (KMG-II): from individual species to whole genera.</title>
        <authorList>
            <person name="Goeker M."/>
        </authorList>
    </citation>
    <scope>NUCLEOTIDE SEQUENCE [LARGE SCALE GENOMIC DNA]</scope>
    <source>
        <strain evidence="3 4">DSM 24859</strain>
    </source>
</reference>
<dbReference type="PROSITE" id="PS51186">
    <property type="entry name" value="GNAT"/>
    <property type="match status" value="1"/>
</dbReference>
<dbReference type="Proteomes" id="UP000240971">
    <property type="component" value="Unassembled WGS sequence"/>
</dbReference>
<evidence type="ECO:0000313" key="3">
    <source>
        <dbReference type="EMBL" id="PSL43102.1"/>
    </source>
</evidence>
<dbReference type="AlphaFoldDB" id="A0A2P8HA58"/>
<name>A0A2P8HA58_CHINA</name>
<sequence length="181" mass="20634">MIYVVNYVVLYYKSMVMTTVPTITMIDNRFCKEIIDIILPIQQIEFNVPITLEDQPDLLDIEANYHQTGGGFWGASVDDELVGTIALIATGHQAGAIRKMFVKKAFRGKELGLAQQLLETLIAYCKSVQITDLYLGTVTKLQAAMRFYERNNFKEIKKADLPSYFPVMNADNIFYHLHLND</sequence>
<evidence type="ECO:0000259" key="2">
    <source>
        <dbReference type="PROSITE" id="PS51186"/>
    </source>
</evidence>
<evidence type="ECO:0000256" key="1">
    <source>
        <dbReference type="ARBA" id="ARBA00022679"/>
    </source>
</evidence>
<dbReference type="PANTHER" id="PTHR13947:SF37">
    <property type="entry name" value="LD18367P"/>
    <property type="match status" value="1"/>
</dbReference>
<protein>
    <submittedName>
        <fullName evidence="3">Acetyltransferase (GNAT) family protein</fullName>
    </submittedName>
</protein>
<dbReference type="SUPFAM" id="SSF55729">
    <property type="entry name" value="Acyl-CoA N-acyltransferases (Nat)"/>
    <property type="match status" value="1"/>
</dbReference>
<keyword evidence="1 3" id="KW-0808">Transferase</keyword>
<dbReference type="PANTHER" id="PTHR13947">
    <property type="entry name" value="GNAT FAMILY N-ACETYLTRANSFERASE"/>
    <property type="match status" value="1"/>
</dbReference>
<dbReference type="InterPro" id="IPR000182">
    <property type="entry name" value="GNAT_dom"/>
</dbReference>
<dbReference type="Gene3D" id="3.40.630.30">
    <property type="match status" value="1"/>
</dbReference>
<feature type="domain" description="N-acetyltransferase" evidence="2">
    <location>
        <begin position="18"/>
        <end position="180"/>
    </location>
</feature>
<dbReference type="InterPro" id="IPR050769">
    <property type="entry name" value="NAT_camello-type"/>
</dbReference>
<dbReference type="EMBL" id="PYAW01000009">
    <property type="protein sequence ID" value="PSL43102.1"/>
    <property type="molecule type" value="Genomic_DNA"/>
</dbReference>
<keyword evidence="4" id="KW-1185">Reference proteome</keyword>
<dbReference type="Pfam" id="PF00583">
    <property type="entry name" value="Acetyltransf_1"/>
    <property type="match status" value="1"/>
</dbReference>